<dbReference type="AlphaFoldDB" id="A0A7S4FL31"/>
<feature type="compositionally biased region" description="Polar residues" evidence="1">
    <location>
        <begin position="195"/>
        <end position="205"/>
    </location>
</feature>
<accession>A0A7S4FL31</accession>
<gene>
    <name evidence="2" type="ORF">EGYM00163_LOCUS12101</name>
</gene>
<evidence type="ECO:0000313" key="2">
    <source>
        <dbReference type="EMBL" id="CAE0800980.1"/>
    </source>
</evidence>
<evidence type="ECO:0000256" key="1">
    <source>
        <dbReference type="SAM" id="MobiDB-lite"/>
    </source>
</evidence>
<protein>
    <submittedName>
        <fullName evidence="2">Uncharacterized protein</fullName>
    </submittedName>
</protein>
<dbReference type="EMBL" id="HBJA01035782">
    <property type="protein sequence ID" value="CAE0800980.1"/>
    <property type="molecule type" value="Transcribed_RNA"/>
</dbReference>
<feature type="region of interest" description="Disordered" evidence="1">
    <location>
        <begin position="186"/>
        <end position="205"/>
    </location>
</feature>
<proteinExistence type="predicted"/>
<name>A0A7S4FL31_9EUGL</name>
<reference evidence="2" key="1">
    <citation type="submission" date="2021-01" db="EMBL/GenBank/DDBJ databases">
        <authorList>
            <person name="Corre E."/>
            <person name="Pelletier E."/>
            <person name="Niang G."/>
            <person name="Scheremetjew M."/>
            <person name="Finn R."/>
            <person name="Kale V."/>
            <person name="Holt S."/>
            <person name="Cochrane G."/>
            <person name="Meng A."/>
            <person name="Brown T."/>
            <person name="Cohen L."/>
        </authorList>
    </citation>
    <scope>NUCLEOTIDE SEQUENCE</scope>
    <source>
        <strain evidence="2">CCMP1594</strain>
    </source>
</reference>
<sequence length="205" mass="22136">MPRAPGALPGTHADMHTVALMQDAKTGLDFYCGPPLSSQVAPARRVLWFLDGPCQTFVPGCSAMSPWGVAFGVQWCSPFLRYPLVDPLKRHFCVERGRTHTMCALRPLPPQATAAQRSSLLHPPTMRSVRGNDTFVACAGLLEAASPTPPGRAGGVAATAHGKYIPILQSQKERLLAVTSFISSTRPNQKWPPQLTATSPIRQEV</sequence>
<organism evidence="2">
    <name type="scientific">Eutreptiella gymnastica</name>
    <dbReference type="NCBI Taxonomy" id="73025"/>
    <lineage>
        <taxon>Eukaryota</taxon>
        <taxon>Discoba</taxon>
        <taxon>Euglenozoa</taxon>
        <taxon>Euglenida</taxon>
        <taxon>Spirocuta</taxon>
        <taxon>Euglenophyceae</taxon>
        <taxon>Eutreptiales</taxon>
        <taxon>Eutreptiaceae</taxon>
        <taxon>Eutreptiella</taxon>
    </lineage>
</organism>